<dbReference type="AlphaFoldDB" id="A0A2U1TI74"/>
<dbReference type="GO" id="GO:0005829">
    <property type="term" value="C:cytosol"/>
    <property type="evidence" value="ECO:0007669"/>
    <property type="project" value="TreeGrafter"/>
</dbReference>
<dbReference type="InterPro" id="IPR005025">
    <property type="entry name" value="FMN_Rdtase-like_dom"/>
</dbReference>
<dbReference type="Pfam" id="PF03358">
    <property type="entry name" value="FMN_red"/>
    <property type="match status" value="1"/>
</dbReference>
<dbReference type="RefSeq" id="WP_108391606.1">
    <property type="nucleotide sequence ID" value="NZ_QEFB01000001.1"/>
</dbReference>
<dbReference type="PANTHER" id="PTHR30543:SF21">
    <property type="entry name" value="NAD(P)H-DEPENDENT FMN REDUCTASE LOT6"/>
    <property type="match status" value="1"/>
</dbReference>
<protein>
    <submittedName>
        <fullName evidence="2">NADPH-dependent oxidoreductase</fullName>
    </submittedName>
</protein>
<evidence type="ECO:0000313" key="3">
    <source>
        <dbReference type="Proteomes" id="UP000244962"/>
    </source>
</evidence>
<dbReference type="EMBL" id="QEFB01000001">
    <property type="protein sequence ID" value="PWC08572.1"/>
    <property type="molecule type" value="Genomic_DNA"/>
</dbReference>
<sequence>MILEERVAVPVSRPPIRLMVVIGSVRPGRLGLAVALWVHESVAKFGGFDVDFVDLAELDLPFMNEPKHPKHREYRHKHTIAWGERVDAADAFLFVAPEYNHSYSPALKNALDYLHHEWQGKPVGLVSYGDLAGGTRGVTALRPVLSALAMVGTESNVEIPYVARQIDDGFFEPTDRQADKLTLMLDELGRLSPALRSVRGATLLTA</sequence>
<dbReference type="GO" id="GO:0016491">
    <property type="term" value="F:oxidoreductase activity"/>
    <property type="evidence" value="ECO:0007669"/>
    <property type="project" value="InterPro"/>
</dbReference>
<dbReference type="InterPro" id="IPR029039">
    <property type="entry name" value="Flavoprotein-like_sf"/>
</dbReference>
<accession>A0A2U1TI74</accession>
<dbReference type="OrthoDB" id="9812295at2"/>
<dbReference type="PANTHER" id="PTHR30543">
    <property type="entry name" value="CHROMATE REDUCTASE"/>
    <property type="match status" value="1"/>
</dbReference>
<comment type="caution">
    <text evidence="2">The sequence shown here is derived from an EMBL/GenBank/DDBJ whole genome shotgun (WGS) entry which is preliminary data.</text>
</comment>
<dbReference type="Gene3D" id="3.40.50.360">
    <property type="match status" value="1"/>
</dbReference>
<dbReference type="InterPro" id="IPR050712">
    <property type="entry name" value="NAD(P)H-dep_reductase"/>
</dbReference>
<name>A0A2U1TI74_9MICO</name>
<feature type="domain" description="NADPH-dependent FMN reductase-like" evidence="1">
    <location>
        <begin position="17"/>
        <end position="151"/>
    </location>
</feature>
<dbReference type="SUPFAM" id="SSF52218">
    <property type="entry name" value="Flavoproteins"/>
    <property type="match status" value="1"/>
</dbReference>
<keyword evidence="3" id="KW-1185">Reference proteome</keyword>
<gene>
    <name evidence="2" type="ORF">DF223_04425</name>
</gene>
<dbReference type="Proteomes" id="UP000244962">
    <property type="component" value="Unassembled WGS sequence"/>
</dbReference>
<proteinExistence type="predicted"/>
<evidence type="ECO:0000313" key="2">
    <source>
        <dbReference type="EMBL" id="PWC08572.1"/>
    </source>
</evidence>
<organism evidence="2 3">
    <name type="scientific">Mycetocola zhujimingii</name>
    <dbReference type="NCBI Taxonomy" id="2079792"/>
    <lineage>
        <taxon>Bacteria</taxon>
        <taxon>Bacillati</taxon>
        <taxon>Actinomycetota</taxon>
        <taxon>Actinomycetes</taxon>
        <taxon>Micrococcales</taxon>
        <taxon>Microbacteriaceae</taxon>
        <taxon>Mycetocola</taxon>
    </lineage>
</organism>
<evidence type="ECO:0000259" key="1">
    <source>
        <dbReference type="Pfam" id="PF03358"/>
    </source>
</evidence>
<dbReference type="GO" id="GO:0010181">
    <property type="term" value="F:FMN binding"/>
    <property type="evidence" value="ECO:0007669"/>
    <property type="project" value="TreeGrafter"/>
</dbReference>
<dbReference type="KEGG" id="myl:C3E77_10590"/>
<reference evidence="3" key="1">
    <citation type="submission" date="2018-04" db="EMBL/GenBank/DDBJ databases">
        <authorList>
            <person name="Liu S."/>
            <person name="Wang Z."/>
            <person name="Li J."/>
        </authorList>
    </citation>
    <scope>NUCLEOTIDE SEQUENCE [LARGE SCALE GENOMIC DNA]</scope>
    <source>
        <strain evidence="3">622</strain>
    </source>
</reference>